<dbReference type="Gene3D" id="3.40.630.30">
    <property type="match status" value="1"/>
</dbReference>
<dbReference type="Pfam" id="PF00583">
    <property type="entry name" value="Acetyltransf_1"/>
    <property type="match status" value="1"/>
</dbReference>
<sequence length="141" mass="15391">MTSVTLRRATISDLAVLVTLGDAAGNAERRRRIEETLATRETVLALRGDEAVGYGVLGTFFDRPFVSLVYVSPPHRRRGIAEALVRHFGALDAPKVFSSTNLGNAAMHALFRKLGWIAAGMVDHLDEGDPEVIYVRVTSVQ</sequence>
<evidence type="ECO:0000259" key="1">
    <source>
        <dbReference type="PROSITE" id="PS51186"/>
    </source>
</evidence>
<name>A0A318SJ02_9DEIO</name>
<dbReference type="AlphaFoldDB" id="A0A318SJ02"/>
<dbReference type="GO" id="GO:0016747">
    <property type="term" value="F:acyltransferase activity, transferring groups other than amino-acyl groups"/>
    <property type="evidence" value="ECO:0007669"/>
    <property type="project" value="InterPro"/>
</dbReference>
<dbReference type="EMBL" id="QJSX01000014">
    <property type="protein sequence ID" value="PYE51903.1"/>
    <property type="molecule type" value="Genomic_DNA"/>
</dbReference>
<comment type="caution">
    <text evidence="2">The sequence shown here is derived from an EMBL/GenBank/DDBJ whole genome shotgun (WGS) entry which is preliminary data.</text>
</comment>
<proteinExistence type="predicted"/>
<gene>
    <name evidence="2" type="ORF">DES52_114104</name>
</gene>
<dbReference type="InterPro" id="IPR000182">
    <property type="entry name" value="GNAT_dom"/>
</dbReference>
<keyword evidence="3" id="KW-1185">Reference proteome</keyword>
<dbReference type="Proteomes" id="UP000248326">
    <property type="component" value="Unassembled WGS sequence"/>
</dbReference>
<evidence type="ECO:0000313" key="2">
    <source>
        <dbReference type="EMBL" id="PYE51903.1"/>
    </source>
</evidence>
<dbReference type="RefSeq" id="WP_110887928.1">
    <property type="nucleotide sequence ID" value="NZ_QJSX01000014.1"/>
</dbReference>
<evidence type="ECO:0000313" key="3">
    <source>
        <dbReference type="Proteomes" id="UP000248326"/>
    </source>
</evidence>
<dbReference type="SUPFAM" id="SSF55729">
    <property type="entry name" value="Acyl-CoA N-acyltransferases (Nat)"/>
    <property type="match status" value="1"/>
</dbReference>
<feature type="domain" description="N-acetyltransferase" evidence="1">
    <location>
        <begin position="4"/>
        <end position="139"/>
    </location>
</feature>
<dbReference type="CDD" id="cd04301">
    <property type="entry name" value="NAT_SF"/>
    <property type="match status" value="1"/>
</dbReference>
<dbReference type="OrthoDB" id="5638018at2"/>
<protein>
    <submittedName>
        <fullName evidence="2">Acetyltransferase (GNAT) family protein</fullName>
    </submittedName>
</protein>
<keyword evidence="2" id="KW-0808">Transferase</keyword>
<dbReference type="PROSITE" id="PS51186">
    <property type="entry name" value="GNAT"/>
    <property type="match status" value="1"/>
</dbReference>
<dbReference type="InterPro" id="IPR016181">
    <property type="entry name" value="Acyl_CoA_acyltransferase"/>
</dbReference>
<reference evidence="2 3" key="1">
    <citation type="submission" date="2018-06" db="EMBL/GenBank/DDBJ databases">
        <title>Genomic Encyclopedia of Type Strains, Phase IV (KMG-IV): sequencing the most valuable type-strain genomes for metagenomic binning, comparative biology and taxonomic classification.</title>
        <authorList>
            <person name="Goeker M."/>
        </authorList>
    </citation>
    <scope>NUCLEOTIDE SEQUENCE [LARGE SCALE GENOMIC DNA]</scope>
    <source>
        <strain evidence="2 3">DSM 18048</strain>
    </source>
</reference>
<accession>A0A318SJ02</accession>
<organism evidence="2 3">
    <name type="scientific">Deinococcus yavapaiensis KR-236</name>
    <dbReference type="NCBI Taxonomy" id="694435"/>
    <lineage>
        <taxon>Bacteria</taxon>
        <taxon>Thermotogati</taxon>
        <taxon>Deinococcota</taxon>
        <taxon>Deinococci</taxon>
        <taxon>Deinococcales</taxon>
        <taxon>Deinococcaceae</taxon>
        <taxon>Deinococcus</taxon>
    </lineage>
</organism>